<dbReference type="Proteomes" id="UP000294359">
    <property type="component" value="Chromosome"/>
</dbReference>
<proteinExistence type="predicted"/>
<name>A0A4P7B9K4_9BURK</name>
<dbReference type="SUPFAM" id="SSF55781">
    <property type="entry name" value="GAF domain-like"/>
    <property type="match status" value="1"/>
</dbReference>
<dbReference type="EMBL" id="CP038026">
    <property type="protein sequence ID" value="QBQ35034.1"/>
    <property type="molecule type" value="Genomic_DNA"/>
</dbReference>
<dbReference type="InterPro" id="IPR029016">
    <property type="entry name" value="GAF-like_dom_sf"/>
</dbReference>
<evidence type="ECO:0000313" key="2">
    <source>
        <dbReference type="EMBL" id="GGZ06963.1"/>
    </source>
</evidence>
<gene>
    <name evidence="3" type="ORF">E1742_01735</name>
    <name evidence="2" type="ORF">GCM10007388_45710</name>
</gene>
<accession>A0A4P7B9K4</accession>
<dbReference type="InterPro" id="IPR003018">
    <property type="entry name" value="GAF"/>
</dbReference>
<protein>
    <submittedName>
        <fullName evidence="3">GAF domain-containing protein</fullName>
    </submittedName>
</protein>
<evidence type="ECO:0000259" key="1">
    <source>
        <dbReference type="SMART" id="SM00065"/>
    </source>
</evidence>
<dbReference type="OrthoDB" id="343514at2"/>
<dbReference type="SMART" id="SM00065">
    <property type="entry name" value="GAF"/>
    <property type="match status" value="1"/>
</dbReference>
<keyword evidence="4" id="KW-1185">Reference proteome</keyword>
<dbReference type="SUPFAM" id="SSF160246">
    <property type="entry name" value="EspE N-terminal domain-like"/>
    <property type="match status" value="1"/>
</dbReference>
<evidence type="ECO:0000313" key="4">
    <source>
        <dbReference type="Proteomes" id="UP000294359"/>
    </source>
</evidence>
<dbReference type="Pfam" id="PF05157">
    <property type="entry name" value="MshEN"/>
    <property type="match status" value="1"/>
</dbReference>
<dbReference type="Pfam" id="PF01590">
    <property type="entry name" value="GAF"/>
    <property type="match status" value="1"/>
</dbReference>
<reference evidence="2" key="1">
    <citation type="journal article" date="2014" name="Int. J. Syst. Evol. Microbiol.">
        <title>Complete genome sequence of Corynebacterium casei LMG S-19264T (=DSM 44701T), isolated from a smear-ripened cheese.</title>
        <authorList>
            <consortium name="US DOE Joint Genome Institute (JGI-PGF)"/>
            <person name="Walter F."/>
            <person name="Albersmeier A."/>
            <person name="Kalinowski J."/>
            <person name="Ruckert C."/>
        </authorList>
    </citation>
    <scope>NUCLEOTIDE SEQUENCE</scope>
    <source>
        <strain evidence="2">KCTC 12344</strain>
    </source>
</reference>
<dbReference type="AlphaFoldDB" id="A0A4P7B9K4"/>
<evidence type="ECO:0000313" key="5">
    <source>
        <dbReference type="Proteomes" id="UP000619512"/>
    </source>
</evidence>
<dbReference type="InterPro" id="IPR037257">
    <property type="entry name" value="T2SS_E_N_sf"/>
</dbReference>
<organism evidence="2 5">
    <name type="scientific">Pseudoduganella plicata</name>
    <dbReference type="NCBI Taxonomy" id="321984"/>
    <lineage>
        <taxon>Bacteria</taxon>
        <taxon>Pseudomonadati</taxon>
        <taxon>Pseudomonadota</taxon>
        <taxon>Betaproteobacteria</taxon>
        <taxon>Burkholderiales</taxon>
        <taxon>Oxalobacteraceae</taxon>
        <taxon>Telluria group</taxon>
        <taxon>Pseudoduganella</taxon>
    </lineage>
</organism>
<evidence type="ECO:0000313" key="3">
    <source>
        <dbReference type="EMBL" id="QBQ35034.1"/>
    </source>
</evidence>
<dbReference type="Proteomes" id="UP000619512">
    <property type="component" value="Unassembled WGS sequence"/>
</dbReference>
<dbReference type="EMBL" id="BMWW01000010">
    <property type="protein sequence ID" value="GGZ06963.1"/>
    <property type="molecule type" value="Genomic_DNA"/>
</dbReference>
<feature type="domain" description="GAF" evidence="1">
    <location>
        <begin position="30"/>
        <end position="188"/>
    </location>
</feature>
<reference evidence="2" key="3">
    <citation type="submission" date="2022-12" db="EMBL/GenBank/DDBJ databases">
        <authorList>
            <person name="Sun Q."/>
            <person name="Kim S."/>
        </authorList>
    </citation>
    <scope>NUCLEOTIDE SEQUENCE</scope>
    <source>
        <strain evidence="2">KCTC 12344</strain>
    </source>
</reference>
<dbReference type="InterPro" id="IPR007831">
    <property type="entry name" value="T2SS_GspE_N"/>
</dbReference>
<sequence length="399" mass="43292">MNAAAGEAQERLHFLQRLGELTGRIRATPEADDIMLEMSAELCNLFCADRITIYALSPDGACLESKLKTGLASFKQLKLPVSKESVAGYAALARRMVNLADVYDEAGLRAIDPALRFQQGVDRRTGYRTRQMLAAPILDGERLLGVVQLINNTRNCPFSAVVEEATGILCDAIATAFARAAGAPERDRSRFALLLPDAVLPRAQLETAMRSAAARGLDIEDVLLDELGIRIGIVGRALAQFYGVPYFTFQVERRRPQRLLDAFNRDFVVRHGWMPLEEGRNGLFVLAVDPDAARASGAFARVFPDATPIWCVTTRREFGWMTTQFFGADSDGGAEATTIRPGPGPARPDVSQALVGSAVLPLLEGALRQGVRELHIATESGPDGTIRFTVTGVLAHGRG</sequence>
<dbReference type="Gene3D" id="3.30.450.40">
    <property type="match status" value="1"/>
</dbReference>
<reference evidence="3 4" key="2">
    <citation type="submission" date="2019-03" db="EMBL/GenBank/DDBJ databases">
        <title>Draft Genome Sequences of Six Type Strains of the Genus Massilia.</title>
        <authorList>
            <person name="Miess H."/>
            <person name="Frediansyhah A."/>
            <person name="Gross H."/>
        </authorList>
    </citation>
    <scope>NUCLEOTIDE SEQUENCE [LARGE SCALE GENOMIC DNA]</scope>
    <source>
        <strain evidence="3 4">DSM 17505</strain>
    </source>
</reference>
<dbReference type="RefSeq" id="WP_134383162.1">
    <property type="nucleotide sequence ID" value="NZ_BMWW01000010.1"/>
</dbReference>